<comment type="caution">
    <text evidence="17">The sequence shown here is derived from an EMBL/GenBank/DDBJ whole genome shotgun (WGS) entry which is preliminary data.</text>
</comment>
<dbReference type="HAMAP" id="MF_00283">
    <property type="entry name" value="Phe_tRNA_synth_beta1"/>
    <property type="match status" value="1"/>
</dbReference>
<keyword evidence="11" id="KW-0694">RNA-binding</keyword>
<gene>
    <name evidence="15" type="primary">pheT</name>
    <name evidence="17" type="ORF">CX802_03750</name>
</gene>
<keyword evidence="8 15" id="KW-0547">Nucleotide-binding</keyword>
<feature type="binding site" evidence="15">
    <location>
        <position position="458"/>
    </location>
    <ligand>
        <name>Mg(2+)</name>
        <dbReference type="ChEBI" id="CHEBI:18420"/>
        <note>shared with alpha subunit</note>
    </ligand>
</feature>
<dbReference type="InterPro" id="IPR005121">
    <property type="entry name" value="Fdx_antiC-bd"/>
</dbReference>
<evidence type="ECO:0000256" key="9">
    <source>
        <dbReference type="ARBA" id="ARBA00022840"/>
    </source>
</evidence>
<comment type="similarity">
    <text evidence="2 15">Belongs to the phenylalanyl-tRNA synthetase beta subunit family. Type 1 subfamily.</text>
</comment>
<feature type="region of interest" description="Disordered" evidence="16">
    <location>
        <begin position="340"/>
        <end position="359"/>
    </location>
</feature>
<evidence type="ECO:0000256" key="6">
    <source>
        <dbReference type="ARBA" id="ARBA00022598"/>
    </source>
</evidence>
<dbReference type="NCBIfam" id="NF045760">
    <property type="entry name" value="YtpR"/>
    <property type="match status" value="1"/>
</dbReference>
<dbReference type="RefSeq" id="WP_011732138.1">
    <property type="nucleotide sequence ID" value="NZ_AACCWR020000029.1"/>
</dbReference>
<dbReference type="InterPro" id="IPR012340">
    <property type="entry name" value="NA-bd_OB-fold"/>
</dbReference>
<evidence type="ECO:0000256" key="16">
    <source>
        <dbReference type="SAM" id="MobiDB-lite"/>
    </source>
</evidence>
<feature type="binding site" evidence="15">
    <location>
        <position position="454"/>
    </location>
    <ligand>
        <name>Mg(2+)</name>
        <dbReference type="ChEBI" id="CHEBI:18420"/>
        <note>shared with alpha subunit</note>
    </ligand>
</feature>
<evidence type="ECO:0000256" key="11">
    <source>
        <dbReference type="ARBA" id="ARBA00022884"/>
    </source>
</evidence>
<dbReference type="Proteomes" id="UP000535509">
    <property type="component" value="Unassembled WGS sequence"/>
</dbReference>
<dbReference type="GO" id="GO:0000287">
    <property type="term" value="F:magnesium ion binding"/>
    <property type="evidence" value="ECO:0007669"/>
    <property type="project" value="UniProtKB-UniRule"/>
</dbReference>
<dbReference type="NCBIfam" id="TIGR00472">
    <property type="entry name" value="pheT_bact"/>
    <property type="match status" value="1"/>
</dbReference>
<dbReference type="GO" id="GO:0000049">
    <property type="term" value="F:tRNA binding"/>
    <property type="evidence" value="ECO:0007669"/>
    <property type="project" value="UniProtKB-UniRule"/>
</dbReference>
<evidence type="ECO:0000256" key="10">
    <source>
        <dbReference type="ARBA" id="ARBA00022842"/>
    </source>
</evidence>
<comment type="cofactor">
    <cofactor evidence="15">
        <name>Mg(2+)</name>
        <dbReference type="ChEBI" id="CHEBI:18420"/>
    </cofactor>
    <text evidence="15">Binds 2 magnesium ions per tetramer.</text>
</comment>
<dbReference type="Gene3D" id="3.30.930.10">
    <property type="entry name" value="Bira Bifunctional Protein, Domain 2"/>
    <property type="match status" value="1"/>
</dbReference>
<evidence type="ECO:0000313" key="17">
    <source>
        <dbReference type="EMBL" id="EAI8858964.1"/>
    </source>
</evidence>
<dbReference type="SUPFAM" id="SSF54991">
    <property type="entry name" value="Anticodon-binding domain of PheRS"/>
    <property type="match status" value="1"/>
</dbReference>
<comment type="catalytic activity">
    <reaction evidence="14 15">
        <text>tRNA(Phe) + L-phenylalanine + ATP = L-phenylalanyl-tRNA(Phe) + AMP + diphosphate + H(+)</text>
        <dbReference type="Rhea" id="RHEA:19413"/>
        <dbReference type="Rhea" id="RHEA-COMP:9668"/>
        <dbReference type="Rhea" id="RHEA-COMP:9699"/>
        <dbReference type="ChEBI" id="CHEBI:15378"/>
        <dbReference type="ChEBI" id="CHEBI:30616"/>
        <dbReference type="ChEBI" id="CHEBI:33019"/>
        <dbReference type="ChEBI" id="CHEBI:58095"/>
        <dbReference type="ChEBI" id="CHEBI:78442"/>
        <dbReference type="ChEBI" id="CHEBI:78531"/>
        <dbReference type="ChEBI" id="CHEBI:456215"/>
        <dbReference type="EC" id="6.1.1.20"/>
    </reaction>
</comment>
<dbReference type="CDD" id="cd02796">
    <property type="entry name" value="tRNA_bind_bactPheRS"/>
    <property type="match status" value="1"/>
</dbReference>
<dbReference type="AlphaFoldDB" id="A0A5L4LHE8"/>
<organism evidence="17 18">
    <name type="scientific">Campylobacter fetus</name>
    <dbReference type="NCBI Taxonomy" id="196"/>
    <lineage>
        <taxon>Bacteria</taxon>
        <taxon>Pseudomonadati</taxon>
        <taxon>Campylobacterota</taxon>
        <taxon>Epsilonproteobacteria</taxon>
        <taxon>Campylobacterales</taxon>
        <taxon>Campylobacteraceae</taxon>
        <taxon>Campylobacter</taxon>
    </lineage>
</organism>
<evidence type="ECO:0000256" key="8">
    <source>
        <dbReference type="ARBA" id="ARBA00022741"/>
    </source>
</evidence>
<feature type="compositionally biased region" description="Basic and acidic residues" evidence="16">
    <location>
        <begin position="342"/>
        <end position="359"/>
    </location>
</feature>
<keyword evidence="18" id="KW-1185">Reference proteome</keyword>
<dbReference type="InterPro" id="IPR045060">
    <property type="entry name" value="Phe-tRNA-ligase_IIc_bsu"/>
</dbReference>
<evidence type="ECO:0000256" key="5">
    <source>
        <dbReference type="ARBA" id="ARBA00022555"/>
    </source>
</evidence>
<dbReference type="Gene3D" id="3.50.40.10">
    <property type="entry name" value="Phenylalanyl-trna Synthetase, Chain B, domain 3"/>
    <property type="match status" value="1"/>
</dbReference>
<evidence type="ECO:0000313" key="18">
    <source>
        <dbReference type="Proteomes" id="UP000535509"/>
    </source>
</evidence>
<dbReference type="Pfam" id="PF03147">
    <property type="entry name" value="FDX-ACB"/>
    <property type="match status" value="1"/>
</dbReference>
<dbReference type="SUPFAM" id="SSF50249">
    <property type="entry name" value="Nucleic acid-binding proteins"/>
    <property type="match status" value="1"/>
</dbReference>
<dbReference type="SMART" id="SM00896">
    <property type="entry name" value="FDX-ACB"/>
    <property type="match status" value="1"/>
</dbReference>
<dbReference type="SUPFAM" id="SSF55681">
    <property type="entry name" value="Class II aaRS and biotin synthetases"/>
    <property type="match status" value="1"/>
</dbReference>
<dbReference type="GO" id="GO:0006432">
    <property type="term" value="P:phenylalanyl-tRNA aminoacylation"/>
    <property type="evidence" value="ECO:0007669"/>
    <property type="project" value="UniProtKB-UniRule"/>
</dbReference>
<dbReference type="GO" id="GO:0009328">
    <property type="term" value="C:phenylalanine-tRNA ligase complex"/>
    <property type="evidence" value="ECO:0007669"/>
    <property type="project" value="TreeGrafter"/>
</dbReference>
<feature type="binding site" evidence="15">
    <location>
        <position position="448"/>
    </location>
    <ligand>
        <name>Mg(2+)</name>
        <dbReference type="ChEBI" id="CHEBI:18420"/>
        <note>shared with alpha subunit</note>
    </ligand>
</feature>
<accession>A0A5L4LHE8</accession>
<dbReference type="InterPro" id="IPR020825">
    <property type="entry name" value="Phe-tRNA_synthase-like_B3/B4"/>
</dbReference>
<evidence type="ECO:0000256" key="13">
    <source>
        <dbReference type="ARBA" id="ARBA00023146"/>
    </source>
</evidence>
<dbReference type="Gene3D" id="3.30.56.10">
    <property type="match status" value="2"/>
</dbReference>
<dbReference type="Pfam" id="PF03484">
    <property type="entry name" value="B5"/>
    <property type="match status" value="1"/>
</dbReference>
<reference evidence="17 18" key="1">
    <citation type="submission" date="2018-06" db="EMBL/GenBank/DDBJ databases">
        <authorList>
            <consortium name="PulseNet: The National Subtyping Network for Foodborne Disease Surveillance"/>
            <person name="Tarr C.L."/>
            <person name="Trees E."/>
            <person name="Katz L.S."/>
            <person name="Carleton-Romer H.A."/>
            <person name="Stroika S."/>
            <person name="Kucerova Z."/>
            <person name="Roache K.F."/>
            <person name="Sabol A.L."/>
            <person name="Besser J."/>
            <person name="Gerner-Smidt P."/>
        </authorList>
    </citation>
    <scope>NUCLEOTIDE SEQUENCE [LARGE SCALE GENOMIC DNA]</scope>
    <source>
        <strain evidence="17 18">PNUSAC001503</strain>
    </source>
</reference>
<dbReference type="PANTHER" id="PTHR10947:SF0">
    <property type="entry name" value="PHENYLALANINE--TRNA LIGASE BETA SUBUNIT"/>
    <property type="match status" value="1"/>
</dbReference>
<dbReference type="Pfam" id="PF17759">
    <property type="entry name" value="tRNA_synthFbeta"/>
    <property type="match status" value="1"/>
</dbReference>
<dbReference type="GO" id="GO:0005524">
    <property type="term" value="F:ATP binding"/>
    <property type="evidence" value="ECO:0007669"/>
    <property type="project" value="UniProtKB-UniRule"/>
</dbReference>
<keyword evidence="10 15" id="KW-0460">Magnesium</keyword>
<dbReference type="InterPro" id="IPR045864">
    <property type="entry name" value="aa-tRNA-synth_II/BPL/LPL"/>
</dbReference>
<dbReference type="PANTHER" id="PTHR10947">
    <property type="entry name" value="PHENYLALANYL-TRNA SYNTHETASE BETA CHAIN AND LEUCINE-RICH REPEAT-CONTAINING PROTEIN 47"/>
    <property type="match status" value="1"/>
</dbReference>
<keyword evidence="13 15" id="KW-0030">Aminoacyl-tRNA synthetase</keyword>
<keyword evidence="4 15" id="KW-0963">Cytoplasm</keyword>
<feature type="binding site" evidence="15">
    <location>
        <position position="457"/>
    </location>
    <ligand>
        <name>Mg(2+)</name>
        <dbReference type="ChEBI" id="CHEBI:18420"/>
        <note>shared with alpha subunit</note>
    </ligand>
</feature>
<dbReference type="Gene3D" id="3.30.70.380">
    <property type="entry name" value="Ferrodoxin-fold anticodon-binding domain"/>
    <property type="match status" value="1"/>
</dbReference>
<evidence type="ECO:0000256" key="1">
    <source>
        <dbReference type="ARBA" id="ARBA00004496"/>
    </source>
</evidence>
<comment type="subcellular location">
    <subcellularLocation>
        <location evidence="1 15">Cytoplasm</location>
    </subcellularLocation>
</comment>
<dbReference type="InterPro" id="IPR033714">
    <property type="entry name" value="tRNA_bind_bactPheRS"/>
</dbReference>
<evidence type="ECO:0000256" key="15">
    <source>
        <dbReference type="HAMAP-Rule" id="MF_00283"/>
    </source>
</evidence>
<dbReference type="SMART" id="SM00873">
    <property type="entry name" value="B3_4"/>
    <property type="match status" value="1"/>
</dbReference>
<dbReference type="GeneID" id="61065078"/>
<dbReference type="Gene3D" id="2.40.50.140">
    <property type="entry name" value="Nucleic acid-binding proteins"/>
    <property type="match status" value="1"/>
</dbReference>
<evidence type="ECO:0000256" key="14">
    <source>
        <dbReference type="ARBA" id="ARBA00049255"/>
    </source>
</evidence>
<keyword evidence="9 15" id="KW-0067">ATP-binding</keyword>
<keyword evidence="12 15" id="KW-0648">Protein biosynthesis</keyword>
<keyword evidence="5" id="KW-0820">tRNA-binding</keyword>
<dbReference type="InterPro" id="IPR009061">
    <property type="entry name" value="DNA-bd_dom_put_sf"/>
</dbReference>
<comment type="subunit">
    <text evidence="3 15">Tetramer of two alpha and two beta subunits.</text>
</comment>
<dbReference type="InterPro" id="IPR041616">
    <property type="entry name" value="PheRS_beta_core"/>
</dbReference>
<protein>
    <recommendedName>
        <fullName evidence="15">Phenylalanine--tRNA ligase beta subunit</fullName>
        <ecNumber evidence="15">6.1.1.20</ecNumber>
    </recommendedName>
    <alternativeName>
        <fullName evidence="15">Phenylalanyl-tRNA synthetase beta subunit</fullName>
        <shortName evidence="15">PheRS</shortName>
    </alternativeName>
</protein>
<keyword evidence="7 15" id="KW-0479">Metal-binding</keyword>
<dbReference type="SUPFAM" id="SSF46955">
    <property type="entry name" value="Putative DNA-binding domain"/>
    <property type="match status" value="1"/>
</dbReference>
<dbReference type="EMBL" id="AABTCC010000008">
    <property type="protein sequence ID" value="EAI8858964.1"/>
    <property type="molecule type" value="Genomic_DNA"/>
</dbReference>
<dbReference type="InterPro" id="IPR036690">
    <property type="entry name" value="Fdx_antiC-bd_sf"/>
</dbReference>
<dbReference type="PROSITE" id="PS51483">
    <property type="entry name" value="B5"/>
    <property type="match status" value="1"/>
</dbReference>
<dbReference type="InterPro" id="IPR005146">
    <property type="entry name" value="B3/B4_tRNA-bd"/>
</dbReference>
<dbReference type="InterPro" id="IPR002547">
    <property type="entry name" value="tRNA-bd_dom"/>
</dbReference>
<evidence type="ECO:0000256" key="7">
    <source>
        <dbReference type="ARBA" id="ARBA00022723"/>
    </source>
</evidence>
<dbReference type="InterPro" id="IPR005147">
    <property type="entry name" value="tRNA_synthase_B5-dom"/>
</dbReference>
<dbReference type="PROSITE" id="PS50886">
    <property type="entry name" value="TRBD"/>
    <property type="match status" value="1"/>
</dbReference>
<evidence type="ECO:0000256" key="2">
    <source>
        <dbReference type="ARBA" id="ARBA00008653"/>
    </source>
</evidence>
<dbReference type="OMA" id="PSPLWMQ"/>
<dbReference type="SMART" id="SM00874">
    <property type="entry name" value="B5"/>
    <property type="match status" value="1"/>
</dbReference>
<keyword evidence="6 15" id="KW-0436">Ligase</keyword>
<proteinExistence type="inferred from homology"/>
<sequence>MIISKNWLNEWVDVSHISTETICDKLNSIGLEVDSLKSIAAPKKVVVGQVRTCVEHENSDHLHVCEVDVGTEVLQIVCGAKNVASGQFVACALVGAIMPNGLEIKSAKLRGVASFGMLCSSSELGLAKINDGIIILDDSIGELILGKELREYPIFNDDIIEIDLTPNRGDCLSINGVARDLSVALDIPMRDRTPREEEEKLLGIGRILSIHCDEKIDGSFLYRAIELKNNFEISLKTDLRLALIDCSKTNSIQKVLEYVTHATGVLFRVYDYHKIAKDDEDKINIDIKIEANGSYGVYSDGKCLGQAGIWQTDEARLDECSRVIIIEASYTEPDVIASAIGGDKKQPKDDATYRSSRGSEPKLSIGMDLLFDLFSKNKKIAPYAGAQQILLEKEQTIVSFNCPEICNMIGSEISRNDVIKILKKLGFDITFNVEQEQIYARVPFYRHDIRNTHDICEEIVRIIGIDNIPSTPLIFSEKNRINPTFESYKHSKDLRHKAAMAGFFECVHYIFDNAEELEALGFKPSRTEILNPINNELAVLKPTLINHLLNSCERNVKNSKRSVRLFEFGDVFDETGIQGSKFGFIASGLINEPTLLNGAKPAEIDFFTFANLIQDIIGKIELKNGKNIVFLSEFEQASIYKNGNYIGYIGRLDLNLELKRDLPKTYVCELDFDKIKFSAKMAKNYSKFPSISRDLSFIVPKDIPYIEIKNCIENLNILTLKEFLPVDLYSDETLADKVSLSVKFTFQDMQKTLEDEEIADTIDKILAALNDKLGIGLR</sequence>
<dbReference type="EC" id="6.1.1.20" evidence="15"/>
<dbReference type="FunFam" id="2.40.50.140:FF:000045">
    <property type="entry name" value="Phenylalanine--tRNA ligase beta subunit"/>
    <property type="match status" value="1"/>
</dbReference>
<name>A0A5L4LHE8_CAMFE</name>
<dbReference type="SUPFAM" id="SSF56037">
    <property type="entry name" value="PheT/TilS domain"/>
    <property type="match status" value="1"/>
</dbReference>
<dbReference type="InterPro" id="IPR004532">
    <property type="entry name" value="Phe-tRNA-ligase_IIc_bsu_bact"/>
</dbReference>
<evidence type="ECO:0000256" key="4">
    <source>
        <dbReference type="ARBA" id="ARBA00022490"/>
    </source>
</evidence>
<evidence type="ECO:0000256" key="12">
    <source>
        <dbReference type="ARBA" id="ARBA00022917"/>
    </source>
</evidence>
<evidence type="ECO:0000256" key="3">
    <source>
        <dbReference type="ARBA" id="ARBA00011209"/>
    </source>
</evidence>
<dbReference type="Pfam" id="PF01588">
    <property type="entry name" value="tRNA_bind"/>
    <property type="match status" value="1"/>
</dbReference>
<dbReference type="GO" id="GO:0004826">
    <property type="term" value="F:phenylalanine-tRNA ligase activity"/>
    <property type="evidence" value="ECO:0007669"/>
    <property type="project" value="UniProtKB-UniRule"/>
</dbReference>
<dbReference type="PROSITE" id="PS51447">
    <property type="entry name" value="FDX_ACB"/>
    <property type="match status" value="1"/>
</dbReference>